<sequence length="106" mass="11804">MERGDDGISQQELAKSLGLSTRELAVVIKKLIEKKMITKKAIRENGKSVIKLFAIRTIEESNIRINLVSIENIPCFSCKLLFKCDNGAHVNPSSCTKLSSWILSLV</sequence>
<evidence type="ECO:0000313" key="3">
    <source>
        <dbReference type="Proteomes" id="UP000509301"/>
    </source>
</evidence>
<dbReference type="EMBL" id="CP049074">
    <property type="protein sequence ID" value="QKR00950.1"/>
    <property type="molecule type" value="Genomic_DNA"/>
</dbReference>
<proteinExistence type="predicted"/>
<dbReference type="AlphaFoldDB" id="A0A6N0P109"/>
<dbReference type="Proteomes" id="UP000509301">
    <property type="component" value="Chromosome"/>
</dbReference>
<reference evidence="2 3" key="1">
    <citation type="submission" date="2020-02" db="EMBL/GenBank/DDBJ databases">
        <title>Comparative genome analysis reveals the metabolism and evolution of the thermophilic archaeal genus Metallosphaera.</title>
        <authorList>
            <person name="Jiang C."/>
        </authorList>
    </citation>
    <scope>NUCLEOTIDE SEQUENCE [LARGE SCALE GENOMIC DNA]</scope>
    <source>
        <strain evidence="2 3">Ric-A</strain>
    </source>
</reference>
<dbReference type="Gene3D" id="1.10.10.10">
    <property type="entry name" value="Winged helix-like DNA-binding domain superfamily/Winged helix DNA-binding domain"/>
    <property type="match status" value="1"/>
</dbReference>
<dbReference type="InterPro" id="IPR036388">
    <property type="entry name" value="WH-like_DNA-bd_sf"/>
</dbReference>
<feature type="domain" description="B-block binding subunit of TFIIIC" evidence="1">
    <location>
        <begin position="3"/>
        <end position="48"/>
    </location>
</feature>
<dbReference type="InterPro" id="IPR007309">
    <property type="entry name" value="TFIIIC_Bblock-bd"/>
</dbReference>
<keyword evidence="3" id="KW-1185">Reference proteome</keyword>
<organism evidence="2 3">
    <name type="scientific">Metallosphaera tengchongensis</name>
    <dbReference type="NCBI Taxonomy" id="1532350"/>
    <lineage>
        <taxon>Archaea</taxon>
        <taxon>Thermoproteota</taxon>
        <taxon>Thermoprotei</taxon>
        <taxon>Sulfolobales</taxon>
        <taxon>Sulfolobaceae</taxon>
        <taxon>Metallosphaera</taxon>
    </lineage>
</organism>
<dbReference type="SUPFAM" id="SSF46785">
    <property type="entry name" value="Winged helix' DNA-binding domain"/>
    <property type="match status" value="1"/>
</dbReference>
<protein>
    <submittedName>
        <fullName evidence="2">Winged helix-turn-helix transcriptional regulator</fullName>
    </submittedName>
</protein>
<dbReference type="KEGG" id="mten:GWK48_02250"/>
<evidence type="ECO:0000313" key="2">
    <source>
        <dbReference type="EMBL" id="QKR00950.1"/>
    </source>
</evidence>
<gene>
    <name evidence="2" type="ORF">GWK48_02250</name>
</gene>
<dbReference type="OrthoDB" id="31046at2157"/>
<dbReference type="InterPro" id="IPR036390">
    <property type="entry name" value="WH_DNA-bd_sf"/>
</dbReference>
<evidence type="ECO:0000259" key="1">
    <source>
        <dbReference type="Pfam" id="PF04182"/>
    </source>
</evidence>
<accession>A0A6N0P109</accession>
<dbReference type="Pfam" id="PF04182">
    <property type="entry name" value="B-block_TFIIIC"/>
    <property type="match status" value="1"/>
</dbReference>
<name>A0A6N0P109_9CREN</name>